<evidence type="ECO:0000313" key="4">
    <source>
        <dbReference type="EMBL" id="MBV0925438.1"/>
    </source>
</evidence>
<proteinExistence type="predicted"/>
<keyword evidence="2" id="KW-0812">Transmembrane</keyword>
<accession>A0A8J8C7W6</accession>
<comment type="caution">
    <text evidence="4">The sequence shown here is derived from an EMBL/GenBank/DDBJ whole genome shotgun (WGS) entry which is preliminary data.</text>
</comment>
<feature type="transmembrane region" description="Helical" evidence="2">
    <location>
        <begin position="135"/>
        <end position="157"/>
    </location>
</feature>
<evidence type="ECO:0000256" key="2">
    <source>
        <dbReference type="SAM" id="Phobius"/>
    </source>
</evidence>
<evidence type="ECO:0000259" key="3">
    <source>
        <dbReference type="Pfam" id="PF13559"/>
    </source>
</evidence>
<evidence type="ECO:0000313" key="5">
    <source>
        <dbReference type="Proteomes" id="UP000766550"/>
    </source>
</evidence>
<dbReference type="RefSeq" id="WP_162318264.1">
    <property type="nucleotide sequence ID" value="NZ_JAHQXF010000002.1"/>
</dbReference>
<keyword evidence="2" id="KW-1133">Transmembrane helix</keyword>
<protein>
    <submittedName>
        <fullName evidence="4">DUF4129 domain-containing protein</fullName>
    </submittedName>
</protein>
<dbReference type="AlphaFoldDB" id="A0A8J8C7W6"/>
<keyword evidence="2" id="KW-0472">Membrane</keyword>
<feature type="region of interest" description="Disordered" evidence="1">
    <location>
        <begin position="248"/>
        <end position="275"/>
    </location>
</feature>
<evidence type="ECO:0000256" key="1">
    <source>
        <dbReference type="SAM" id="MobiDB-lite"/>
    </source>
</evidence>
<dbReference type="Proteomes" id="UP000766550">
    <property type="component" value="Unassembled WGS sequence"/>
</dbReference>
<feature type="compositionally biased region" description="Basic and acidic residues" evidence="1">
    <location>
        <begin position="255"/>
        <end position="266"/>
    </location>
</feature>
<sequence>MSTDDELQCSPRGRVTMDRNQLFSIAVAALCMATLGVAGTTLDTTVSGAPADVLDMDFDAQPVGQESAEAIDESIESNRERVEQGKRSNARERQRQSADSGASSGDGGSSGGASTQSEDASTDPTPSFVEQLLELLTALLPYSLAALAVGAVAALAYRYRARIAALALAFVPDGGRGDAGESDPIVGPWDDGQFGDDVHRAWYAMVTHLDIDRPWAKTADECRRRAVEAGLDPEAVGRLTETFREVRYAESGPTPDHERRARESLARLDLGGESA</sequence>
<feature type="region of interest" description="Disordered" evidence="1">
    <location>
        <begin position="64"/>
        <end position="126"/>
    </location>
</feature>
<feature type="domain" description="Protein-glutamine gamma-glutamyltransferase-like C-terminal" evidence="3">
    <location>
        <begin position="200"/>
        <end position="265"/>
    </location>
</feature>
<dbReference type="EMBL" id="JAHQXF010000002">
    <property type="protein sequence ID" value="MBV0925438.1"/>
    <property type="molecule type" value="Genomic_DNA"/>
</dbReference>
<dbReference type="Pfam" id="PF13559">
    <property type="entry name" value="DUF4129"/>
    <property type="match status" value="1"/>
</dbReference>
<reference evidence="4 5" key="1">
    <citation type="submission" date="2021-06" db="EMBL/GenBank/DDBJ databases">
        <title>New haloarchaea isolates fom saline soil.</title>
        <authorList>
            <person name="Duran-Viseras A."/>
            <person name="Sanchez-Porro C.S."/>
            <person name="Ventosa A."/>
        </authorList>
    </citation>
    <scope>NUCLEOTIDE SEQUENCE [LARGE SCALE GENOMIC DNA]</scope>
    <source>
        <strain evidence="4 5">JCM 183640</strain>
    </source>
</reference>
<dbReference type="OrthoDB" id="206550at2157"/>
<feature type="compositionally biased region" description="Basic and acidic residues" evidence="1">
    <location>
        <begin position="76"/>
        <end position="96"/>
    </location>
</feature>
<gene>
    <name evidence="4" type="ORF">KTS45_14620</name>
</gene>
<feature type="compositionally biased region" description="Polar residues" evidence="1">
    <location>
        <begin position="115"/>
        <end position="125"/>
    </location>
</feature>
<dbReference type="InterPro" id="IPR025403">
    <property type="entry name" value="TgpA-like_C"/>
</dbReference>
<keyword evidence="5" id="KW-1185">Reference proteome</keyword>
<name>A0A8J8C7W6_9EURY</name>
<organism evidence="4 5">
    <name type="scientific">Haloarcula limicola</name>
    <dbReference type="NCBI Taxonomy" id="1429915"/>
    <lineage>
        <taxon>Archaea</taxon>
        <taxon>Methanobacteriati</taxon>
        <taxon>Methanobacteriota</taxon>
        <taxon>Stenosarchaea group</taxon>
        <taxon>Halobacteria</taxon>
        <taxon>Halobacteriales</taxon>
        <taxon>Haloarculaceae</taxon>
        <taxon>Haloarcula</taxon>
    </lineage>
</organism>
<feature type="transmembrane region" description="Helical" evidence="2">
    <location>
        <begin position="22"/>
        <end position="42"/>
    </location>
</feature>